<dbReference type="Pfam" id="PF00005">
    <property type="entry name" value="ABC_tran"/>
    <property type="match status" value="1"/>
</dbReference>
<dbReference type="PANTHER" id="PTHR42788:SF19">
    <property type="entry name" value="ALIPHATIC SULFONATES IMPORT ATP-BINDING PROTEIN SSUB 2"/>
    <property type="match status" value="1"/>
</dbReference>
<dbReference type="InterPro" id="IPR003439">
    <property type="entry name" value="ABC_transporter-like_ATP-bd"/>
</dbReference>
<dbReference type="PANTHER" id="PTHR42788">
    <property type="entry name" value="TAURINE IMPORT ATP-BINDING PROTEIN-RELATED"/>
    <property type="match status" value="1"/>
</dbReference>
<feature type="domain" description="ABC transporter" evidence="6">
    <location>
        <begin position="19"/>
        <end position="248"/>
    </location>
</feature>
<comment type="caution">
    <text evidence="7">The sequence shown here is derived from an EMBL/GenBank/DDBJ whole genome shotgun (WGS) entry which is preliminary data.</text>
</comment>
<accession>A0A5S4YSS1</accession>
<dbReference type="Proteomes" id="UP000324797">
    <property type="component" value="Unassembled WGS sequence"/>
</dbReference>
<name>A0A5S4YSS1_9BRAD</name>
<dbReference type="SUPFAM" id="SSF52540">
    <property type="entry name" value="P-loop containing nucleoside triphosphate hydrolases"/>
    <property type="match status" value="1"/>
</dbReference>
<dbReference type="PROSITE" id="PS50893">
    <property type="entry name" value="ABC_TRANSPORTER_2"/>
    <property type="match status" value="1"/>
</dbReference>
<evidence type="ECO:0000256" key="5">
    <source>
        <dbReference type="ARBA" id="ARBA00024722"/>
    </source>
</evidence>
<sequence>MIESKISPGVEASLTALAASLRGVTKSYDTGVMALGPLDLAVRKGEFISLLGPSGCGKSTALRIIAGLTAPSSGTVRVSRHEGEVQPGHGIGFVFQEPTLMPWTSARENVRLPLKLAGVPKAEARARADEALASVGLTDFADAYPRELSGGMKMRVSLARALVTDPDILLMDEPFAALDEITRFRLNNDLLALWRRLGKTIIFVTHSVFESVYLSQRVVVMTARPGRIQADLRVETAEPRGEEFRTSIAYADYCRRVSAALAPSYSGQSVL</sequence>
<dbReference type="EMBL" id="VSTH01000033">
    <property type="protein sequence ID" value="TYO66507.1"/>
    <property type="molecule type" value="Genomic_DNA"/>
</dbReference>
<evidence type="ECO:0000256" key="4">
    <source>
        <dbReference type="ARBA" id="ARBA00022840"/>
    </source>
</evidence>
<evidence type="ECO:0000256" key="1">
    <source>
        <dbReference type="ARBA" id="ARBA00005417"/>
    </source>
</evidence>
<dbReference type="InterPro" id="IPR017871">
    <property type="entry name" value="ABC_transporter-like_CS"/>
</dbReference>
<dbReference type="PROSITE" id="PS00211">
    <property type="entry name" value="ABC_TRANSPORTER_1"/>
    <property type="match status" value="1"/>
</dbReference>
<organism evidence="7 8">
    <name type="scientific">Bradyrhizobium hipponense</name>
    <dbReference type="NCBI Taxonomy" id="2605638"/>
    <lineage>
        <taxon>Bacteria</taxon>
        <taxon>Pseudomonadati</taxon>
        <taxon>Pseudomonadota</taxon>
        <taxon>Alphaproteobacteria</taxon>
        <taxon>Hyphomicrobiales</taxon>
        <taxon>Nitrobacteraceae</taxon>
        <taxon>Bradyrhizobium</taxon>
    </lineage>
</organism>
<dbReference type="AlphaFoldDB" id="A0A5S4YSS1"/>
<comment type="function">
    <text evidence="5">Involved in beta-(1--&gt;2)glucan export. Transmembrane domains (TMD) form a pore in the inner membrane and the ATP-binding domain (NBD) is responsible for energy generation.</text>
</comment>
<evidence type="ECO:0000256" key="3">
    <source>
        <dbReference type="ARBA" id="ARBA00022741"/>
    </source>
</evidence>
<evidence type="ECO:0000313" key="8">
    <source>
        <dbReference type="Proteomes" id="UP000324797"/>
    </source>
</evidence>
<evidence type="ECO:0000313" key="7">
    <source>
        <dbReference type="EMBL" id="TYO66507.1"/>
    </source>
</evidence>
<gene>
    <name evidence="7" type="ORF">FXV83_11015</name>
</gene>
<dbReference type="Gene3D" id="3.40.50.300">
    <property type="entry name" value="P-loop containing nucleotide triphosphate hydrolases"/>
    <property type="match status" value="1"/>
</dbReference>
<dbReference type="CDD" id="cd03293">
    <property type="entry name" value="ABC_NrtD_SsuB_transporters"/>
    <property type="match status" value="1"/>
</dbReference>
<dbReference type="GO" id="GO:0005524">
    <property type="term" value="F:ATP binding"/>
    <property type="evidence" value="ECO:0007669"/>
    <property type="project" value="UniProtKB-KW"/>
</dbReference>
<keyword evidence="4 7" id="KW-0067">ATP-binding</keyword>
<dbReference type="GO" id="GO:0016887">
    <property type="term" value="F:ATP hydrolysis activity"/>
    <property type="evidence" value="ECO:0007669"/>
    <property type="project" value="InterPro"/>
</dbReference>
<dbReference type="RefSeq" id="WP_148739198.1">
    <property type="nucleotide sequence ID" value="NZ_VSTH01000033.1"/>
</dbReference>
<protein>
    <submittedName>
        <fullName evidence="7">ABC transporter ATP-binding protein</fullName>
    </submittedName>
</protein>
<dbReference type="InterPro" id="IPR050166">
    <property type="entry name" value="ABC_transporter_ATP-bind"/>
</dbReference>
<keyword evidence="2" id="KW-0813">Transport</keyword>
<keyword evidence="3" id="KW-0547">Nucleotide-binding</keyword>
<keyword evidence="8" id="KW-1185">Reference proteome</keyword>
<evidence type="ECO:0000256" key="2">
    <source>
        <dbReference type="ARBA" id="ARBA00022448"/>
    </source>
</evidence>
<evidence type="ECO:0000259" key="6">
    <source>
        <dbReference type="PROSITE" id="PS50893"/>
    </source>
</evidence>
<proteinExistence type="inferred from homology"/>
<dbReference type="InterPro" id="IPR003593">
    <property type="entry name" value="AAA+_ATPase"/>
</dbReference>
<dbReference type="InterPro" id="IPR027417">
    <property type="entry name" value="P-loop_NTPase"/>
</dbReference>
<dbReference type="SMART" id="SM00382">
    <property type="entry name" value="AAA"/>
    <property type="match status" value="1"/>
</dbReference>
<comment type="similarity">
    <text evidence="1">Belongs to the ABC transporter superfamily.</text>
</comment>
<reference evidence="7 8" key="1">
    <citation type="submission" date="2019-08" db="EMBL/GenBank/DDBJ databases">
        <title>Bradyrhizobium hipponensis sp. nov., a rhizobium isolated from a Lupinus angustifolius root nodule in Tunisia.</title>
        <authorList>
            <person name="Off K."/>
            <person name="Rejili M."/>
            <person name="Mars M."/>
            <person name="Brachmann A."/>
            <person name="Marin M."/>
        </authorList>
    </citation>
    <scope>NUCLEOTIDE SEQUENCE [LARGE SCALE GENOMIC DNA]</scope>
    <source>
        <strain evidence="8">aSej3</strain>
    </source>
</reference>